<dbReference type="GO" id="GO:0009277">
    <property type="term" value="C:fungal-type cell wall"/>
    <property type="evidence" value="ECO:0007669"/>
    <property type="project" value="TreeGrafter"/>
</dbReference>
<keyword evidence="6" id="KW-0964">Secreted</keyword>
<keyword evidence="7" id="KW-0336">GPI-anchor</keyword>
<dbReference type="EMBL" id="LT598454">
    <property type="protein sequence ID" value="SCU84607.1"/>
    <property type="molecule type" value="Genomic_DNA"/>
</dbReference>
<gene>
    <name evidence="13" type="ORF">LADA_0D02696G</name>
</gene>
<evidence type="ECO:0000256" key="4">
    <source>
        <dbReference type="ARBA" id="ARBA00022475"/>
    </source>
</evidence>
<dbReference type="Proteomes" id="UP000190274">
    <property type="component" value="Chromosome D"/>
</dbReference>
<sequence>MQIKTGLATGALLSATALAANSTSSVPSSCSVKSGATVTAQADLDKYSGCQTLVGDLTISGDSLTGSASLANVKEIQGTLSVNNATELESFSADNLEKISGSLEMKLLTILESASFGSLSEVDSILFQTLPAISSISSNLKSVNSIEITDTSLESIDGFNKLERVNEFNVNNNRGLAHIDSELKSVAQSLQVSFNGNDADVKFDSLEWANNITLRNVSSASFAALEKVNASLGFIDNSFDSLNMSSLGSVGGTLSLVANEQLTDADFSNLTEIGGALLIANNTRLSNIDGFDNVKTVGSALNVVGNFSELKLSALKSVKGGCDVETKSSNYTCDSLKKLQKSGGIQGDAFVCKNGATSTSIKLSSTSGSSTASGSSSGSASATSSGSSGSSSASKSSNGAVAGQIVPASSFMGAVAAVAVALL</sequence>
<dbReference type="InterPro" id="IPR036941">
    <property type="entry name" value="Rcpt_L-dom_sf"/>
</dbReference>
<evidence type="ECO:0000256" key="8">
    <source>
        <dbReference type="ARBA" id="ARBA00022729"/>
    </source>
</evidence>
<dbReference type="AlphaFoldDB" id="A0A1G4J4L0"/>
<dbReference type="SUPFAM" id="SSF52058">
    <property type="entry name" value="L domain-like"/>
    <property type="match status" value="1"/>
</dbReference>
<keyword evidence="4" id="KW-1003">Cell membrane</keyword>
<dbReference type="InterPro" id="IPR051648">
    <property type="entry name" value="CWI-Assembly_Regulator"/>
</dbReference>
<evidence type="ECO:0000256" key="2">
    <source>
        <dbReference type="ARBA" id="ARBA00004609"/>
    </source>
</evidence>
<organism evidence="13 14">
    <name type="scientific">Lachancea dasiensis</name>
    <dbReference type="NCBI Taxonomy" id="1072105"/>
    <lineage>
        <taxon>Eukaryota</taxon>
        <taxon>Fungi</taxon>
        <taxon>Dikarya</taxon>
        <taxon>Ascomycota</taxon>
        <taxon>Saccharomycotina</taxon>
        <taxon>Saccharomycetes</taxon>
        <taxon>Saccharomycetales</taxon>
        <taxon>Saccharomycetaceae</taxon>
        <taxon>Lachancea</taxon>
    </lineage>
</organism>
<dbReference type="OrthoDB" id="536881at2759"/>
<comment type="subcellular location">
    <subcellularLocation>
        <location evidence="2">Cell membrane</location>
        <topology evidence="2">Lipid-anchor</topology>
        <topology evidence="2">GPI-anchor</topology>
    </subcellularLocation>
    <subcellularLocation>
        <location evidence="1">Secreted</location>
        <location evidence="1">Cell wall</location>
    </subcellularLocation>
</comment>
<evidence type="ECO:0000256" key="1">
    <source>
        <dbReference type="ARBA" id="ARBA00004191"/>
    </source>
</evidence>
<keyword evidence="9" id="KW-0325">Glycoprotein</keyword>
<reference evidence="13 14" key="1">
    <citation type="submission" date="2016-03" db="EMBL/GenBank/DDBJ databases">
        <authorList>
            <person name="Devillers H."/>
        </authorList>
    </citation>
    <scope>NUCLEOTIDE SEQUENCE [LARGE SCALE GENOMIC DNA]</scope>
    <source>
        <strain evidence="13">CBS 10888</strain>
    </source>
</reference>
<proteinExistence type="inferred from homology"/>
<accession>A0A1G4J4L0</accession>
<comment type="similarity">
    <text evidence="3">Belongs to the SPS2 family.</text>
</comment>
<evidence type="ECO:0000256" key="10">
    <source>
        <dbReference type="ARBA" id="ARBA00023288"/>
    </source>
</evidence>
<evidence type="ECO:0000256" key="6">
    <source>
        <dbReference type="ARBA" id="ARBA00022525"/>
    </source>
</evidence>
<feature type="region of interest" description="Disordered" evidence="11">
    <location>
        <begin position="361"/>
        <end position="396"/>
    </location>
</feature>
<evidence type="ECO:0000256" key="5">
    <source>
        <dbReference type="ARBA" id="ARBA00022512"/>
    </source>
</evidence>
<dbReference type="PANTHER" id="PTHR31018">
    <property type="entry name" value="SPORULATION-SPECIFIC PROTEIN-RELATED"/>
    <property type="match status" value="1"/>
</dbReference>
<keyword evidence="5" id="KW-0134">Cell wall</keyword>
<keyword evidence="7" id="KW-0472">Membrane</keyword>
<dbReference type="GO" id="GO:0005886">
    <property type="term" value="C:plasma membrane"/>
    <property type="evidence" value="ECO:0007669"/>
    <property type="project" value="UniProtKB-SubCell"/>
</dbReference>
<dbReference type="GO" id="GO:0031505">
    <property type="term" value="P:fungal-type cell wall organization"/>
    <property type="evidence" value="ECO:0007669"/>
    <property type="project" value="TreeGrafter"/>
</dbReference>
<evidence type="ECO:0000256" key="11">
    <source>
        <dbReference type="SAM" id="MobiDB-lite"/>
    </source>
</evidence>
<evidence type="ECO:0000256" key="9">
    <source>
        <dbReference type="ARBA" id="ARBA00023180"/>
    </source>
</evidence>
<feature type="signal peptide" evidence="12">
    <location>
        <begin position="1"/>
        <end position="19"/>
    </location>
</feature>
<evidence type="ECO:0000313" key="14">
    <source>
        <dbReference type="Proteomes" id="UP000190274"/>
    </source>
</evidence>
<dbReference type="GO" id="GO:0098552">
    <property type="term" value="C:side of membrane"/>
    <property type="evidence" value="ECO:0007669"/>
    <property type="project" value="UniProtKB-KW"/>
</dbReference>
<keyword evidence="8 12" id="KW-0732">Signal</keyword>
<dbReference type="Gene3D" id="3.80.20.20">
    <property type="entry name" value="Receptor L-domain"/>
    <property type="match status" value="2"/>
</dbReference>
<feature type="chain" id="PRO_5009235863" evidence="12">
    <location>
        <begin position="20"/>
        <end position="423"/>
    </location>
</feature>
<keyword evidence="10" id="KW-0449">Lipoprotein</keyword>
<keyword evidence="14" id="KW-1185">Reference proteome</keyword>
<evidence type="ECO:0000256" key="12">
    <source>
        <dbReference type="SAM" id="SignalP"/>
    </source>
</evidence>
<dbReference type="PANTHER" id="PTHR31018:SF3">
    <property type="entry name" value="RECEPTOR PROTEIN-TYROSINE KINASE"/>
    <property type="match status" value="1"/>
</dbReference>
<protein>
    <submittedName>
        <fullName evidence="13">LADA_0D02696g1_1</fullName>
    </submittedName>
</protein>
<evidence type="ECO:0000313" key="13">
    <source>
        <dbReference type="EMBL" id="SCU84607.1"/>
    </source>
</evidence>
<dbReference type="STRING" id="1266660.A0A1G4J4L0"/>
<evidence type="ECO:0000256" key="7">
    <source>
        <dbReference type="ARBA" id="ARBA00022622"/>
    </source>
</evidence>
<evidence type="ECO:0000256" key="3">
    <source>
        <dbReference type="ARBA" id="ARBA00005798"/>
    </source>
</evidence>
<name>A0A1G4J4L0_9SACH</name>
<dbReference type="GO" id="GO:0009986">
    <property type="term" value="C:cell surface"/>
    <property type="evidence" value="ECO:0007669"/>
    <property type="project" value="TreeGrafter"/>
</dbReference>